<gene>
    <name evidence="1" type="ORF">K3769_03235</name>
</gene>
<sequence length="51" mass="5245">MRSSTDWSWSWEAAHATGGLRLDVLLGVTAVALVDGGAYVLGAQHPGHGLG</sequence>
<evidence type="ECO:0000313" key="2">
    <source>
        <dbReference type="Proteomes" id="UP001165590"/>
    </source>
</evidence>
<evidence type="ECO:0000313" key="1">
    <source>
        <dbReference type="EMBL" id="MCX4231801.1"/>
    </source>
</evidence>
<dbReference type="EMBL" id="JAIFZO010000002">
    <property type="protein sequence ID" value="MCX4231801.1"/>
    <property type="molecule type" value="Genomic_DNA"/>
</dbReference>
<dbReference type="RefSeq" id="WP_267024920.1">
    <property type="nucleotide sequence ID" value="NZ_JAIFZO010000002.1"/>
</dbReference>
<proteinExistence type="predicted"/>
<organism evidence="1 2">
    <name type="scientific">Streptomyces ortus</name>
    <dbReference type="NCBI Taxonomy" id="2867268"/>
    <lineage>
        <taxon>Bacteria</taxon>
        <taxon>Bacillati</taxon>
        <taxon>Actinomycetota</taxon>
        <taxon>Actinomycetes</taxon>
        <taxon>Kitasatosporales</taxon>
        <taxon>Streptomycetaceae</taxon>
        <taxon>Streptomyces</taxon>
    </lineage>
</organism>
<protein>
    <submittedName>
        <fullName evidence="1">Uncharacterized protein</fullName>
    </submittedName>
</protein>
<accession>A0ABT3UW89</accession>
<comment type="caution">
    <text evidence="1">The sequence shown here is derived from an EMBL/GenBank/DDBJ whole genome shotgun (WGS) entry which is preliminary data.</text>
</comment>
<reference evidence="1" key="1">
    <citation type="journal article" date="2022" name="bioRxiv">
        <title>Discovery and biosynthetic assessment of Streptomyces ortus sp nov. isolated from a deep-sea sponge.</title>
        <authorList>
            <person name="Williams S.E."/>
        </authorList>
    </citation>
    <scope>NUCLEOTIDE SEQUENCE</scope>
    <source>
        <strain evidence="1">A15ISP2-DRY2</strain>
    </source>
</reference>
<name>A0ABT3UW89_9ACTN</name>
<keyword evidence="2" id="KW-1185">Reference proteome</keyword>
<dbReference type="Proteomes" id="UP001165590">
    <property type="component" value="Unassembled WGS sequence"/>
</dbReference>